<name>A0A382MKI6_9ZZZZ</name>
<sequence length="33" mass="3681">MGIRVLKTAPRRTNSSALIWVLAVPLQRLGYSI</sequence>
<gene>
    <name evidence="1" type="ORF">METZ01_LOCUS300665</name>
</gene>
<protein>
    <submittedName>
        <fullName evidence="1">Uncharacterized protein</fullName>
    </submittedName>
</protein>
<dbReference type="AlphaFoldDB" id="A0A382MKI6"/>
<organism evidence="1">
    <name type="scientific">marine metagenome</name>
    <dbReference type="NCBI Taxonomy" id="408172"/>
    <lineage>
        <taxon>unclassified sequences</taxon>
        <taxon>metagenomes</taxon>
        <taxon>ecological metagenomes</taxon>
    </lineage>
</organism>
<dbReference type="EMBL" id="UINC01093408">
    <property type="protein sequence ID" value="SVC47811.1"/>
    <property type="molecule type" value="Genomic_DNA"/>
</dbReference>
<accession>A0A382MKI6</accession>
<evidence type="ECO:0000313" key="1">
    <source>
        <dbReference type="EMBL" id="SVC47811.1"/>
    </source>
</evidence>
<proteinExistence type="predicted"/>
<reference evidence="1" key="1">
    <citation type="submission" date="2018-05" db="EMBL/GenBank/DDBJ databases">
        <authorList>
            <person name="Lanie J.A."/>
            <person name="Ng W.-L."/>
            <person name="Kazmierczak K.M."/>
            <person name="Andrzejewski T.M."/>
            <person name="Davidsen T.M."/>
            <person name="Wayne K.J."/>
            <person name="Tettelin H."/>
            <person name="Glass J.I."/>
            <person name="Rusch D."/>
            <person name="Podicherti R."/>
            <person name="Tsui H.-C.T."/>
            <person name="Winkler M.E."/>
        </authorList>
    </citation>
    <scope>NUCLEOTIDE SEQUENCE</scope>
</reference>